<evidence type="ECO:0000313" key="2">
    <source>
        <dbReference type="EMBL" id="MCC2126177.1"/>
    </source>
</evidence>
<name>A0AAE3A7U1_9FIRM</name>
<keyword evidence="1" id="KW-0472">Membrane</keyword>
<dbReference type="Proteomes" id="UP001198220">
    <property type="component" value="Unassembled WGS sequence"/>
</dbReference>
<dbReference type="InterPro" id="IPR025699">
    <property type="entry name" value="ABC2_memb-like"/>
</dbReference>
<accession>A0AAE3A7U1</accession>
<reference evidence="2 3" key="1">
    <citation type="submission" date="2021-10" db="EMBL/GenBank/DDBJ databases">
        <title>Anaerobic single-cell dispensing facilitates the cultivation of human gut bacteria.</title>
        <authorList>
            <person name="Afrizal A."/>
        </authorList>
    </citation>
    <scope>NUCLEOTIDE SEQUENCE [LARGE SCALE GENOMIC DNA]</scope>
    <source>
        <strain evidence="2 3">CLA-AA-H276</strain>
    </source>
</reference>
<sequence>MKGLLIKDGRLMITQGKTLLGIAVFMIVCSFLQGDSFPQFAASYSIMMTTIFTISTVSYDEYDNGIKYLLVLPVERRTYVKEKYCFGILMSCMVWGICSLIGIAGAFFQNADGLEEYLISSLSVAMLAVLLLGICLPVIFYYGAEKGRGIYTGMLACIFFAAIAFFKLKWNVALMENEWFQQMLLMMGRNRFLFITVGVFIYLGILSIAYQCAVKIMERREF</sequence>
<dbReference type="EMBL" id="JAJEPS010000006">
    <property type="protein sequence ID" value="MCC2126177.1"/>
    <property type="molecule type" value="Genomic_DNA"/>
</dbReference>
<dbReference type="RefSeq" id="WP_118769936.1">
    <property type="nucleotide sequence ID" value="NZ_JAJEPS010000006.1"/>
</dbReference>
<proteinExistence type="predicted"/>
<feature type="transmembrane region" description="Helical" evidence="1">
    <location>
        <begin position="40"/>
        <end position="59"/>
    </location>
</feature>
<protein>
    <submittedName>
        <fullName evidence="2">ABC-2 transporter permease</fullName>
    </submittedName>
</protein>
<evidence type="ECO:0000313" key="3">
    <source>
        <dbReference type="Proteomes" id="UP001198220"/>
    </source>
</evidence>
<comment type="caution">
    <text evidence="2">The sequence shown here is derived from an EMBL/GenBank/DDBJ whole genome shotgun (WGS) entry which is preliminary data.</text>
</comment>
<keyword evidence="1" id="KW-0812">Transmembrane</keyword>
<feature type="transmembrane region" description="Helical" evidence="1">
    <location>
        <begin position="84"/>
        <end position="107"/>
    </location>
</feature>
<gene>
    <name evidence="2" type="ORF">LKD36_08290</name>
</gene>
<keyword evidence="1" id="KW-1133">Transmembrane helix</keyword>
<feature type="transmembrane region" description="Helical" evidence="1">
    <location>
        <begin position="12"/>
        <end position="34"/>
    </location>
</feature>
<dbReference type="AlphaFoldDB" id="A0AAE3A7U1"/>
<keyword evidence="3" id="KW-1185">Reference proteome</keyword>
<dbReference type="Pfam" id="PF13346">
    <property type="entry name" value="ABC2_membrane_5"/>
    <property type="match status" value="1"/>
</dbReference>
<organism evidence="2 3">
    <name type="scientific">Hominiventricola filiformis</name>
    <dbReference type="NCBI Taxonomy" id="2885352"/>
    <lineage>
        <taxon>Bacteria</taxon>
        <taxon>Bacillati</taxon>
        <taxon>Bacillota</taxon>
        <taxon>Clostridia</taxon>
        <taxon>Lachnospirales</taxon>
        <taxon>Lachnospiraceae</taxon>
        <taxon>Hominiventricola</taxon>
    </lineage>
</organism>
<evidence type="ECO:0000256" key="1">
    <source>
        <dbReference type="SAM" id="Phobius"/>
    </source>
</evidence>
<feature type="transmembrane region" description="Helical" evidence="1">
    <location>
        <begin position="119"/>
        <end position="142"/>
    </location>
</feature>
<feature type="transmembrane region" description="Helical" evidence="1">
    <location>
        <begin position="149"/>
        <end position="172"/>
    </location>
</feature>
<feature type="transmembrane region" description="Helical" evidence="1">
    <location>
        <begin position="192"/>
        <end position="213"/>
    </location>
</feature>